<evidence type="ECO:0000256" key="2">
    <source>
        <dbReference type="ARBA" id="ARBA00022748"/>
    </source>
</evidence>
<dbReference type="GO" id="GO:0016209">
    <property type="term" value="F:antioxidant activity"/>
    <property type="evidence" value="ECO:0007669"/>
    <property type="project" value="InterPro"/>
</dbReference>
<dbReference type="PANTHER" id="PTHR42852">
    <property type="entry name" value="THIOL:DISULFIDE INTERCHANGE PROTEIN DSBE"/>
    <property type="match status" value="1"/>
</dbReference>
<keyword evidence="3" id="KW-0812">Transmembrane</keyword>
<gene>
    <name evidence="7" type="ORF">SAMN05660976_00651</name>
</gene>
<keyword evidence="5" id="KW-0676">Redox-active center</keyword>
<comment type="subcellular location">
    <subcellularLocation>
        <location evidence="1">Cell envelope</location>
    </subcellularLocation>
</comment>
<evidence type="ECO:0000256" key="3">
    <source>
        <dbReference type="ARBA" id="ARBA00022968"/>
    </source>
</evidence>
<name>A0A1H7I633_9ACTN</name>
<accession>A0A1H7I633</accession>
<evidence type="ECO:0000313" key="8">
    <source>
        <dbReference type="Proteomes" id="UP000198953"/>
    </source>
</evidence>
<evidence type="ECO:0000256" key="5">
    <source>
        <dbReference type="ARBA" id="ARBA00023284"/>
    </source>
</evidence>
<dbReference type="AlphaFoldDB" id="A0A1H7I633"/>
<evidence type="ECO:0000259" key="6">
    <source>
        <dbReference type="PROSITE" id="PS51352"/>
    </source>
</evidence>
<dbReference type="Gene3D" id="3.40.30.10">
    <property type="entry name" value="Glutaredoxin"/>
    <property type="match status" value="1"/>
</dbReference>
<keyword evidence="8" id="KW-1185">Reference proteome</keyword>
<dbReference type="PROSITE" id="PS51352">
    <property type="entry name" value="THIOREDOXIN_2"/>
    <property type="match status" value="1"/>
</dbReference>
<dbReference type="STRING" id="46177.SAMN05660976_00651"/>
<keyword evidence="3" id="KW-0735">Signal-anchor</keyword>
<keyword evidence="2" id="KW-0201">Cytochrome c-type biogenesis</keyword>
<reference evidence="7 8" key="1">
    <citation type="submission" date="2016-10" db="EMBL/GenBank/DDBJ databases">
        <authorList>
            <person name="de Groot N.N."/>
        </authorList>
    </citation>
    <scope>NUCLEOTIDE SEQUENCE [LARGE SCALE GENOMIC DNA]</scope>
    <source>
        <strain evidence="7 8">DSM 43357</strain>
    </source>
</reference>
<dbReference type="PANTHER" id="PTHR42852:SF6">
    <property type="entry name" value="THIOL:DISULFIDE INTERCHANGE PROTEIN DSBE"/>
    <property type="match status" value="1"/>
</dbReference>
<feature type="domain" description="Thioredoxin" evidence="6">
    <location>
        <begin position="37"/>
        <end position="176"/>
    </location>
</feature>
<evidence type="ECO:0000313" key="7">
    <source>
        <dbReference type="EMBL" id="SEK56015.1"/>
    </source>
</evidence>
<dbReference type="GO" id="GO:0016491">
    <property type="term" value="F:oxidoreductase activity"/>
    <property type="evidence" value="ECO:0007669"/>
    <property type="project" value="InterPro"/>
</dbReference>
<dbReference type="OrthoDB" id="9790194at2"/>
<sequence>MSAARRLGWIGVALLVPGLAVVLAHGLRTGEEAASVAVARRPAPALEGATLDGRRVSLAGLRGHVVVVNVWASWCGPCREEFPYLVETAPRLAARGVRFLGLDVRDGLEPARRFVEEFGAQDLPHLSDPDGRLALDLGAFGVPESFLVDRDGTIVQHLLGPMTPQWVERHVLPLLDPR</sequence>
<proteinExistence type="predicted"/>
<evidence type="ECO:0000256" key="1">
    <source>
        <dbReference type="ARBA" id="ARBA00004196"/>
    </source>
</evidence>
<dbReference type="PROSITE" id="PS00194">
    <property type="entry name" value="THIOREDOXIN_1"/>
    <property type="match status" value="1"/>
</dbReference>
<dbReference type="SUPFAM" id="SSF52833">
    <property type="entry name" value="Thioredoxin-like"/>
    <property type="match status" value="1"/>
</dbReference>
<dbReference type="InterPro" id="IPR050553">
    <property type="entry name" value="Thioredoxin_ResA/DsbE_sf"/>
</dbReference>
<dbReference type="GO" id="GO:0030313">
    <property type="term" value="C:cell envelope"/>
    <property type="evidence" value="ECO:0007669"/>
    <property type="project" value="UniProtKB-SubCell"/>
</dbReference>
<dbReference type="InterPro" id="IPR013766">
    <property type="entry name" value="Thioredoxin_domain"/>
</dbReference>
<evidence type="ECO:0000256" key="4">
    <source>
        <dbReference type="ARBA" id="ARBA00023157"/>
    </source>
</evidence>
<dbReference type="InterPro" id="IPR036249">
    <property type="entry name" value="Thioredoxin-like_sf"/>
</dbReference>
<dbReference type="InterPro" id="IPR000866">
    <property type="entry name" value="AhpC/TSA"/>
</dbReference>
<protein>
    <submittedName>
        <fullName evidence="7">Cytochrome c biogenesis protein CcmG, thiol:disulfide interchange protein DsbE</fullName>
    </submittedName>
</protein>
<organism evidence="7 8">
    <name type="scientific">Nonomuraea pusilla</name>
    <dbReference type="NCBI Taxonomy" id="46177"/>
    <lineage>
        <taxon>Bacteria</taxon>
        <taxon>Bacillati</taxon>
        <taxon>Actinomycetota</taxon>
        <taxon>Actinomycetes</taxon>
        <taxon>Streptosporangiales</taxon>
        <taxon>Streptosporangiaceae</taxon>
        <taxon>Nonomuraea</taxon>
    </lineage>
</organism>
<dbReference type="EMBL" id="FOBF01000002">
    <property type="protein sequence ID" value="SEK56015.1"/>
    <property type="molecule type" value="Genomic_DNA"/>
</dbReference>
<dbReference type="InterPro" id="IPR017937">
    <property type="entry name" value="Thioredoxin_CS"/>
</dbReference>
<dbReference type="Proteomes" id="UP000198953">
    <property type="component" value="Unassembled WGS sequence"/>
</dbReference>
<dbReference type="GO" id="GO:0017004">
    <property type="term" value="P:cytochrome complex assembly"/>
    <property type="evidence" value="ECO:0007669"/>
    <property type="project" value="UniProtKB-KW"/>
</dbReference>
<keyword evidence="4" id="KW-1015">Disulfide bond</keyword>
<dbReference type="Pfam" id="PF00578">
    <property type="entry name" value="AhpC-TSA"/>
    <property type="match status" value="1"/>
</dbReference>
<dbReference type="RefSeq" id="WP_055501539.1">
    <property type="nucleotide sequence ID" value="NZ_BBZG01000001.1"/>
</dbReference>